<organism evidence="7 8">
    <name type="scientific">Oldenlandia corymbosa var. corymbosa</name>
    <dbReference type="NCBI Taxonomy" id="529605"/>
    <lineage>
        <taxon>Eukaryota</taxon>
        <taxon>Viridiplantae</taxon>
        <taxon>Streptophyta</taxon>
        <taxon>Embryophyta</taxon>
        <taxon>Tracheophyta</taxon>
        <taxon>Spermatophyta</taxon>
        <taxon>Magnoliopsida</taxon>
        <taxon>eudicotyledons</taxon>
        <taxon>Gunneridae</taxon>
        <taxon>Pentapetalae</taxon>
        <taxon>asterids</taxon>
        <taxon>lamiids</taxon>
        <taxon>Gentianales</taxon>
        <taxon>Rubiaceae</taxon>
        <taxon>Rubioideae</taxon>
        <taxon>Spermacoceae</taxon>
        <taxon>Hedyotis-Oldenlandia complex</taxon>
        <taxon>Oldenlandia</taxon>
    </lineage>
</organism>
<feature type="region of interest" description="Disordered" evidence="5">
    <location>
        <begin position="502"/>
        <end position="530"/>
    </location>
</feature>
<dbReference type="PANTHER" id="PTHR10688:SF3">
    <property type="entry name" value="PWWP DOMAIN-CONTAINING PROTEIN 6"/>
    <property type="match status" value="1"/>
</dbReference>
<keyword evidence="1" id="KW-0805">Transcription regulation</keyword>
<feature type="region of interest" description="Disordered" evidence="5">
    <location>
        <begin position="19"/>
        <end position="71"/>
    </location>
</feature>
<comment type="similarity">
    <text evidence="4">Belongs to the PDP family.</text>
</comment>
<dbReference type="SUPFAM" id="SSF63748">
    <property type="entry name" value="Tudor/PWWP/MBT"/>
    <property type="match status" value="1"/>
</dbReference>
<evidence type="ECO:0000256" key="1">
    <source>
        <dbReference type="ARBA" id="ARBA00023015"/>
    </source>
</evidence>
<feature type="region of interest" description="Disordered" evidence="5">
    <location>
        <begin position="402"/>
        <end position="476"/>
    </location>
</feature>
<keyword evidence="8" id="KW-1185">Reference proteome</keyword>
<evidence type="ECO:0000256" key="5">
    <source>
        <dbReference type="SAM" id="MobiDB-lite"/>
    </source>
</evidence>
<dbReference type="PROSITE" id="PS50812">
    <property type="entry name" value="PWWP"/>
    <property type="match status" value="1"/>
</dbReference>
<feature type="domain" description="PWWP" evidence="6">
    <location>
        <begin position="135"/>
        <end position="196"/>
    </location>
</feature>
<evidence type="ECO:0000313" key="7">
    <source>
        <dbReference type="EMBL" id="CAI9113965.1"/>
    </source>
</evidence>
<dbReference type="CDD" id="cd05162">
    <property type="entry name" value="PWWP"/>
    <property type="match status" value="1"/>
</dbReference>
<protein>
    <submittedName>
        <fullName evidence="7">OLC1v1037527C1</fullName>
    </submittedName>
</protein>
<evidence type="ECO:0000313" key="8">
    <source>
        <dbReference type="Proteomes" id="UP001161247"/>
    </source>
</evidence>
<dbReference type="GO" id="GO:0006355">
    <property type="term" value="P:regulation of DNA-templated transcription"/>
    <property type="evidence" value="ECO:0007669"/>
    <property type="project" value="UniProtKB-ARBA"/>
</dbReference>
<evidence type="ECO:0000259" key="6">
    <source>
        <dbReference type="PROSITE" id="PS50812"/>
    </source>
</evidence>
<dbReference type="GO" id="GO:2000028">
    <property type="term" value="P:regulation of photoperiodism, flowering"/>
    <property type="evidence" value="ECO:0007669"/>
    <property type="project" value="UniProtKB-ARBA"/>
</dbReference>
<sequence>MARYEENSRLRTLADAVSGPFESDLGVGGNGVLPSGPGVNGFNVKEEGDGGSDGGGGAGGGDAGAGGMERNLGVSDGPVVDTFDEVNEEVEAAKVLSGNGLSAGQNGIIEEMAVVNEEGEDGVGEDDNGEHGFSVGDLVWGKIRSHPWWPGQIYDPKDASENALKLKHKGRLLVAYFGDGSFAWCSPSQLIPFAEHFEEMSKQSTSKIFAIAVQEAVDEIGRLVDMEMTCKCVTEENRKGLDSPLSKNAGIRAEVQLPEGDIGKLLSFRYESAELLATVASAAETISFANMLDLAILKGWLSAFFRSKGAGYSLPVYREGQLIEGLEDKNRLHKIGLIKSTGVPLKGPLEQDWSSAAVSGSDSGLLPSGDKVYHSRKEKSVAELLGKGLDVKLKNMKKKITVADGTGNQSDGSCAPSAGRKRGRSKTDKMLQLGESSGECKVGETGGADREDAQGSKDAEGISSPRERKRSKYLSPPYTNAQIKAVKLSFKKELENESVEISEVAKTGEHAGEVPEQLSSKKDSENGSVRVSKTAAGMGERMTKVSAILLDSPLVHCNGQIVKEKTAKIVNGTGQLGSSVDIYPARSQQEQEITVTMDADVTPSAVLGGVLHVAVSPLHSWDESLLVILRGFLSTFRNSISTNGAKHRGRQRKSSNPAEQGGVENGDAKSTEAKKRRSGSKKANLDNLDTRKPKKAAKSSVVKLNEKKVQGKASPFPPTPVASGDDTSFPFLDKQVVSESAADKGQPLGLQSQQLMMIATMLEKCDRKVSPEEVSGIDGGIKNLYDIVRKITEAAS</sequence>
<gene>
    <name evidence="7" type="ORF">OLC1_LOCUS20856</name>
</gene>
<reference evidence="7" key="1">
    <citation type="submission" date="2023-03" db="EMBL/GenBank/DDBJ databases">
        <authorList>
            <person name="Julca I."/>
        </authorList>
    </citation>
    <scope>NUCLEOTIDE SEQUENCE</scope>
</reference>
<feature type="compositionally biased region" description="Basic and acidic residues" evidence="5">
    <location>
        <begin position="447"/>
        <end position="460"/>
    </location>
</feature>
<accession>A0AAV1E4K8</accession>
<feature type="compositionally biased region" description="Gly residues" evidence="5">
    <location>
        <begin position="51"/>
        <end position="67"/>
    </location>
</feature>
<evidence type="ECO:0000256" key="3">
    <source>
        <dbReference type="ARBA" id="ARBA00023242"/>
    </source>
</evidence>
<dbReference type="InterPro" id="IPR052657">
    <property type="entry name" value="PDP_family_Arabidopsis"/>
</dbReference>
<dbReference type="Proteomes" id="UP001161247">
    <property type="component" value="Chromosome 7"/>
</dbReference>
<dbReference type="FunFam" id="2.30.30.140:FF:000115">
    <property type="entry name" value="Tudor/PWWP/MBT superfamily protein"/>
    <property type="match status" value="1"/>
</dbReference>
<proteinExistence type="inferred from homology"/>
<feature type="region of interest" description="Disordered" evidence="5">
    <location>
        <begin position="640"/>
        <end position="721"/>
    </location>
</feature>
<feature type="compositionally biased region" description="Basic and acidic residues" evidence="5">
    <location>
        <begin position="506"/>
        <end position="525"/>
    </location>
</feature>
<evidence type="ECO:0000256" key="4">
    <source>
        <dbReference type="ARBA" id="ARBA00060746"/>
    </source>
</evidence>
<dbReference type="AlphaFoldDB" id="A0AAV1E4K8"/>
<name>A0AAV1E4K8_OLDCO</name>
<keyword evidence="3" id="KW-0539">Nucleus</keyword>
<dbReference type="EMBL" id="OX459124">
    <property type="protein sequence ID" value="CAI9113965.1"/>
    <property type="molecule type" value="Genomic_DNA"/>
</dbReference>
<dbReference type="GO" id="GO:0035098">
    <property type="term" value="C:ESC/E(Z) complex"/>
    <property type="evidence" value="ECO:0007669"/>
    <property type="project" value="UniProtKB-ARBA"/>
</dbReference>
<dbReference type="Pfam" id="PF00855">
    <property type="entry name" value="PWWP"/>
    <property type="match status" value="1"/>
</dbReference>
<dbReference type="InterPro" id="IPR000313">
    <property type="entry name" value="PWWP_dom"/>
</dbReference>
<dbReference type="SMART" id="SM00293">
    <property type="entry name" value="PWWP"/>
    <property type="match status" value="1"/>
</dbReference>
<dbReference type="PANTHER" id="PTHR10688">
    <property type="entry name" value="PWWP DOMAIN-CONTAINING PROTEIN"/>
    <property type="match status" value="1"/>
</dbReference>
<dbReference type="Gene3D" id="2.30.30.140">
    <property type="match status" value="1"/>
</dbReference>
<keyword evidence="2" id="KW-0804">Transcription</keyword>
<evidence type="ECO:0000256" key="2">
    <source>
        <dbReference type="ARBA" id="ARBA00023163"/>
    </source>
</evidence>